<keyword evidence="6 9" id="KW-0496">Mitochondrion</keyword>
<feature type="region of interest" description="Disordered" evidence="10">
    <location>
        <begin position="1"/>
        <end position="21"/>
    </location>
</feature>
<dbReference type="GO" id="GO:0008320">
    <property type="term" value="F:protein transmembrane transporter activity"/>
    <property type="evidence" value="ECO:0007669"/>
    <property type="project" value="UniProtKB-UniRule"/>
</dbReference>
<evidence type="ECO:0000256" key="8">
    <source>
        <dbReference type="ARBA" id="ARBA00024713"/>
    </source>
</evidence>
<keyword evidence="9" id="KW-0653">Protein transport</keyword>
<reference evidence="12" key="1">
    <citation type="submission" date="2025-08" db="UniProtKB">
        <authorList>
            <consortium name="RefSeq"/>
        </authorList>
    </citation>
    <scope>IDENTIFICATION</scope>
    <source>
        <tissue evidence="12">Gonad</tissue>
    </source>
</reference>
<evidence type="ECO:0000256" key="4">
    <source>
        <dbReference type="ARBA" id="ARBA00022792"/>
    </source>
</evidence>
<evidence type="ECO:0000256" key="2">
    <source>
        <dbReference type="ARBA" id="ARBA00008444"/>
    </source>
</evidence>
<evidence type="ECO:0000313" key="11">
    <source>
        <dbReference type="Proteomes" id="UP000515135"/>
    </source>
</evidence>
<keyword evidence="4 9" id="KW-0999">Mitochondrion inner membrane</keyword>
<evidence type="ECO:0000256" key="9">
    <source>
        <dbReference type="RuleBase" id="RU367038"/>
    </source>
</evidence>
<evidence type="ECO:0000256" key="6">
    <source>
        <dbReference type="ARBA" id="ARBA00023128"/>
    </source>
</evidence>
<dbReference type="Pfam" id="PF02466">
    <property type="entry name" value="Tim17"/>
    <property type="match status" value="1"/>
</dbReference>
<evidence type="ECO:0000313" key="12">
    <source>
        <dbReference type="RefSeq" id="XP_019646707.1"/>
    </source>
</evidence>
<dbReference type="PANTHER" id="PTHR14110:SF0">
    <property type="entry name" value="MITOCHONDRIAL IMPORT INNER MEMBRANE TRANSLOCASE SUBUNIT TIM22"/>
    <property type="match status" value="1"/>
</dbReference>
<evidence type="ECO:0000256" key="10">
    <source>
        <dbReference type="SAM" id="MobiDB-lite"/>
    </source>
</evidence>
<dbReference type="GeneID" id="109487167"/>
<gene>
    <name evidence="12" type="primary">LOC109487167</name>
</gene>
<sequence length="198" mass="20828">MAKMGEGLGETGPGQGRQNLEPMGQDFARLTQLVIGENRSHQLVPPATPFGAQQAVRTKEELLIQNTMESCGFKTTFACAAGFVLGGAFGLFTAGLDPNLGFDPAKHGADYQPSAREVLREMGTRGKSYAKNFAVIGAMFAGTECLIESYRGVSDWKNGTMSGCVCGGVIGLRAGIKPGILGCAGFAAFSSAIDYFLR</sequence>
<dbReference type="GO" id="GO:0042721">
    <property type="term" value="C:TIM22 mitochondrial import inner membrane insertion complex"/>
    <property type="evidence" value="ECO:0007669"/>
    <property type="project" value="UniProtKB-UniRule"/>
</dbReference>
<comment type="similarity">
    <text evidence="2 9">Belongs to the Tim17/Tim22/Tim23 family.</text>
</comment>
<dbReference type="InterPro" id="IPR039175">
    <property type="entry name" value="TIM22"/>
</dbReference>
<accession>A0A6P5AUF2</accession>
<dbReference type="AlphaFoldDB" id="A0A6P5AUF2"/>
<name>A0A6P5AUF2_BRABE</name>
<evidence type="ECO:0000256" key="7">
    <source>
        <dbReference type="ARBA" id="ARBA00023136"/>
    </source>
</evidence>
<dbReference type="GO" id="GO:0030943">
    <property type="term" value="F:mitochondrion targeting sequence binding"/>
    <property type="evidence" value="ECO:0007669"/>
    <property type="project" value="TreeGrafter"/>
</dbReference>
<keyword evidence="9" id="KW-0811">Translocation</keyword>
<feature type="compositionally biased region" description="Gly residues" evidence="10">
    <location>
        <begin position="1"/>
        <end position="15"/>
    </location>
</feature>
<dbReference type="GO" id="GO:0045039">
    <property type="term" value="P:protein insertion into mitochondrial inner membrane"/>
    <property type="evidence" value="ECO:0007669"/>
    <property type="project" value="UniProtKB-UniRule"/>
</dbReference>
<keyword evidence="9" id="KW-0813">Transport</keyword>
<evidence type="ECO:0000256" key="5">
    <source>
        <dbReference type="ARBA" id="ARBA00022989"/>
    </source>
</evidence>
<comment type="subunit">
    <text evidence="9">Component of the TIM22 complex.</text>
</comment>
<dbReference type="KEGG" id="bbel:109487167"/>
<keyword evidence="11" id="KW-1185">Reference proteome</keyword>
<proteinExistence type="inferred from homology"/>
<dbReference type="PANTHER" id="PTHR14110">
    <property type="entry name" value="MITOCHONDRIAL IMPORT INNER MEMBRANE TRANSLOCASE SUBUNIT TIM22"/>
    <property type="match status" value="1"/>
</dbReference>
<comment type="subcellular location">
    <subcellularLocation>
        <location evidence="1 9">Mitochondrion inner membrane</location>
        <topology evidence="1 9">Multi-pass membrane protein</topology>
    </subcellularLocation>
</comment>
<evidence type="ECO:0000256" key="3">
    <source>
        <dbReference type="ARBA" id="ARBA00022692"/>
    </source>
</evidence>
<comment type="function">
    <text evidence="8 9">Essential core component of the TIM22 complex, a complex that mediates the import and insertion of multi-pass transmembrane proteins into the mitochondrial inner membrane. In the TIM22 complex, it constitutes the voltage-activated and signal-gated channel. Forms a twin-pore translocase that uses the membrane potential as external driving force in 2 voltage-dependent steps.</text>
</comment>
<dbReference type="OrthoDB" id="75343at2759"/>
<keyword evidence="3" id="KW-0812">Transmembrane</keyword>
<keyword evidence="5" id="KW-1133">Transmembrane helix</keyword>
<keyword evidence="7" id="KW-0472">Membrane</keyword>
<organism evidence="11 12">
    <name type="scientific">Branchiostoma belcheri</name>
    <name type="common">Amphioxus</name>
    <dbReference type="NCBI Taxonomy" id="7741"/>
    <lineage>
        <taxon>Eukaryota</taxon>
        <taxon>Metazoa</taxon>
        <taxon>Chordata</taxon>
        <taxon>Cephalochordata</taxon>
        <taxon>Leptocardii</taxon>
        <taxon>Amphioxiformes</taxon>
        <taxon>Branchiostomatidae</taxon>
        <taxon>Branchiostoma</taxon>
    </lineage>
</organism>
<dbReference type="RefSeq" id="XP_019646707.1">
    <property type="nucleotide sequence ID" value="XM_019791148.1"/>
</dbReference>
<evidence type="ECO:0000256" key="1">
    <source>
        <dbReference type="ARBA" id="ARBA00004448"/>
    </source>
</evidence>
<protein>
    <recommendedName>
        <fullName evidence="9">Mitochondrial import inner membrane translocase subunit TIM22</fullName>
    </recommendedName>
</protein>
<dbReference type="Proteomes" id="UP000515135">
    <property type="component" value="Unplaced"/>
</dbReference>